<feature type="chain" id="PRO_5021480487" evidence="1">
    <location>
        <begin position="21"/>
        <end position="390"/>
    </location>
</feature>
<evidence type="ECO:0000313" key="3">
    <source>
        <dbReference type="Proteomes" id="UP000297635"/>
    </source>
</evidence>
<dbReference type="AlphaFoldDB" id="A0A4Z0V462"/>
<sequence length="390" mass="43381">MKNIILALTAAAISILPATAADDDDAPKFSVKPTGRILMDGAVYMGGNGNIQEDEDTRFVDGVAIPDLRLGVKASYGKWKAKVDVGFGYGKVGLKDTYLEYDFNPSNLLRVGYFVPQWGLNSETSSSMKQTYEEPTSNEFFYANPRLLAAMWVYDKDRFFAGTSIFAEANAMTQNATAMGKQAWGAQTRLVWRPRHSDGDVFQIGSSFNYSTPTADDHSAFDYTANFPSRVSKVPVLSAGIDHARGLFKMTPELLFIKSNFALEAQYYYMNVARKDGFSNYTAQGAYGMVRTLLIGSQYTYSHADAGVATPAKGSLEFVLGYNYTNASDSKAGIMGGIMNDINCTFNYYINSWMLARLRYSYSTVRHRDVENLLPKRHVNILEARLQIIF</sequence>
<dbReference type="EMBL" id="SJSA01000001">
    <property type="protein sequence ID" value="TGG39541.1"/>
    <property type="molecule type" value="Genomic_DNA"/>
</dbReference>
<accession>A0A4Z0V462</accession>
<keyword evidence="1" id="KW-0732">Signal</keyword>
<gene>
    <name evidence="2" type="ORF">EZ315_02040</name>
</gene>
<dbReference type="InterPro" id="IPR023614">
    <property type="entry name" value="Porin_dom_sf"/>
</dbReference>
<dbReference type="RefSeq" id="WP_135470173.1">
    <property type="nucleotide sequence ID" value="NZ_CASGTF010000004.1"/>
</dbReference>
<organism evidence="2 3">
    <name type="scientific">Duncaniella freteri</name>
    <dbReference type="NCBI Taxonomy" id="2530391"/>
    <lineage>
        <taxon>Bacteria</taxon>
        <taxon>Pseudomonadati</taxon>
        <taxon>Bacteroidota</taxon>
        <taxon>Bacteroidia</taxon>
        <taxon>Bacteroidales</taxon>
        <taxon>Muribaculaceae</taxon>
        <taxon>Duncaniella</taxon>
    </lineage>
</organism>
<evidence type="ECO:0000313" key="2">
    <source>
        <dbReference type="EMBL" id="TGG39541.1"/>
    </source>
</evidence>
<dbReference type="Pfam" id="PF07396">
    <property type="entry name" value="Porin_O_P"/>
    <property type="match status" value="1"/>
</dbReference>
<dbReference type="GeneID" id="82148554"/>
<protein>
    <submittedName>
        <fullName evidence="2">ATPase</fullName>
    </submittedName>
</protein>
<evidence type="ECO:0000256" key="1">
    <source>
        <dbReference type="SAM" id="SignalP"/>
    </source>
</evidence>
<comment type="caution">
    <text evidence="2">The sequence shown here is derived from an EMBL/GenBank/DDBJ whole genome shotgun (WGS) entry which is preliminary data.</text>
</comment>
<dbReference type="Proteomes" id="UP000297635">
    <property type="component" value="Unassembled WGS sequence"/>
</dbReference>
<feature type="signal peptide" evidence="1">
    <location>
        <begin position="1"/>
        <end position="20"/>
    </location>
</feature>
<reference evidence="2 3" key="1">
    <citation type="submission" date="2019-02" db="EMBL/GenBank/DDBJ databases">
        <title>Isolation and identification of novel species under the genus Muribaculum.</title>
        <authorList>
            <person name="Miyake S."/>
            <person name="Ding Y."/>
            <person name="Low A."/>
            <person name="Soh M."/>
            <person name="Seedorf H."/>
        </authorList>
    </citation>
    <scope>NUCLEOTIDE SEQUENCE [LARGE SCALE GENOMIC DNA]</scope>
    <source>
        <strain evidence="2 3">TLL-A3</strain>
    </source>
</reference>
<dbReference type="Gene3D" id="2.40.160.10">
    <property type="entry name" value="Porin"/>
    <property type="match status" value="1"/>
</dbReference>
<proteinExistence type="predicted"/>
<name>A0A4Z0V462_9BACT</name>
<dbReference type="InterPro" id="IPR010870">
    <property type="entry name" value="Porin_O/P"/>
</dbReference>
<keyword evidence="3" id="KW-1185">Reference proteome</keyword>